<evidence type="ECO:0000256" key="3">
    <source>
        <dbReference type="ARBA" id="ARBA00022737"/>
    </source>
</evidence>
<dbReference type="SUPFAM" id="SSF50978">
    <property type="entry name" value="WD40 repeat-like"/>
    <property type="match status" value="1"/>
</dbReference>
<dbReference type="Proteomes" id="UP001201980">
    <property type="component" value="Unassembled WGS sequence"/>
</dbReference>
<dbReference type="EMBL" id="JAKWBI020000379">
    <property type="protein sequence ID" value="KAJ2895728.1"/>
    <property type="molecule type" value="Genomic_DNA"/>
</dbReference>
<dbReference type="InterPro" id="IPR001680">
    <property type="entry name" value="WD40_rpt"/>
</dbReference>
<gene>
    <name evidence="5" type="ORF">MKZ38_006200</name>
</gene>
<dbReference type="Pfam" id="PF21032">
    <property type="entry name" value="PROPPIN"/>
    <property type="match status" value="1"/>
</dbReference>
<dbReference type="SMART" id="SM00320">
    <property type="entry name" value="WD40"/>
    <property type="match status" value="2"/>
</dbReference>
<organism evidence="5 6">
    <name type="scientific">Zalerion maritima</name>
    <dbReference type="NCBI Taxonomy" id="339359"/>
    <lineage>
        <taxon>Eukaryota</taxon>
        <taxon>Fungi</taxon>
        <taxon>Dikarya</taxon>
        <taxon>Ascomycota</taxon>
        <taxon>Pezizomycotina</taxon>
        <taxon>Sordariomycetes</taxon>
        <taxon>Lulworthiomycetidae</taxon>
        <taxon>Lulworthiales</taxon>
        <taxon>Lulworthiaceae</taxon>
        <taxon>Zalerion</taxon>
    </lineage>
</organism>
<dbReference type="InterPro" id="IPR015943">
    <property type="entry name" value="WD40/YVTN_repeat-like_dom_sf"/>
</dbReference>
<reference evidence="5" key="1">
    <citation type="submission" date="2022-07" db="EMBL/GenBank/DDBJ databases">
        <title>Draft genome sequence of Zalerion maritima ATCC 34329, a (micro)plastics degrading marine fungus.</title>
        <authorList>
            <person name="Paco A."/>
            <person name="Goncalves M.F.M."/>
            <person name="Rocha-Santos T.A.P."/>
            <person name="Alves A."/>
        </authorList>
    </citation>
    <scope>NUCLEOTIDE SEQUENCE</scope>
    <source>
        <strain evidence="5">ATCC 34329</strain>
    </source>
</reference>
<comment type="subcellular location">
    <subcellularLocation>
        <location evidence="1">Vacuole membrane</location>
        <topology evidence="1">Peripheral membrane protein</topology>
    </subcellularLocation>
</comment>
<keyword evidence="2" id="KW-0853">WD repeat</keyword>
<sequence length="378" mass="40923">MNTRQAIEETARPAALSVSINSDASCFSVGLDTGFCKVYISKSSQLKQSRDFNGGFGLVQMMGTSNMIGLVGGGKNPRYAPTKVMIWDDSKAKWVAEIPRLRNLVRGLQLCRSRIVVVMQNRVEAYTFERNPKLLVSYETETNLLGLCALTDNLLAFPGRTVGQVQIVHLATDSVSIIPAHETALQAIALTKDGEYVATASERGTLINVYSTSSSGQVASFRRGADFATMFSLAFSPSGSTLACTSDKSTLHLFDIGKYTKASGSTQNTAQDGGQVVSKWGVLSKIPLMPRIFRDEYSFVSAPFDAGDEPLVGGLPMSYESTLGTSRPAKGIIGWINEENLIVVGAGKDARWEKFAIKKSETGPVLIREGWKRYLGSS</sequence>
<proteinExistence type="inferred from homology"/>
<keyword evidence="6" id="KW-1185">Reference proteome</keyword>
<evidence type="ECO:0000256" key="1">
    <source>
        <dbReference type="ARBA" id="ARBA00004148"/>
    </source>
</evidence>
<evidence type="ECO:0000313" key="5">
    <source>
        <dbReference type="EMBL" id="KAJ2895728.1"/>
    </source>
</evidence>
<keyword evidence="3" id="KW-0677">Repeat</keyword>
<comment type="caution">
    <text evidence="5">The sequence shown here is derived from an EMBL/GenBank/DDBJ whole genome shotgun (WGS) entry which is preliminary data.</text>
</comment>
<evidence type="ECO:0000256" key="4">
    <source>
        <dbReference type="ARBA" id="ARBA00025740"/>
    </source>
</evidence>
<dbReference type="AlphaFoldDB" id="A0AAD5RJR4"/>
<dbReference type="PANTHER" id="PTHR11227">
    <property type="entry name" value="WD-REPEAT PROTEIN INTERACTING WITH PHOSPHOINOSIDES WIPI -RELATED"/>
    <property type="match status" value="1"/>
</dbReference>
<dbReference type="InterPro" id="IPR048720">
    <property type="entry name" value="PROPPIN"/>
</dbReference>
<dbReference type="Gene3D" id="2.130.10.10">
    <property type="entry name" value="YVTN repeat-like/Quinoprotein amine dehydrogenase"/>
    <property type="match status" value="1"/>
</dbReference>
<dbReference type="GO" id="GO:0005774">
    <property type="term" value="C:vacuolar membrane"/>
    <property type="evidence" value="ECO:0007669"/>
    <property type="project" value="UniProtKB-SubCell"/>
</dbReference>
<evidence type="ECO:0000256" key="2">
    <source>
        <dbReference type="ARBA" id="ARBA00022574"/>
    </source>
</evidence>
<evidence type="ECO:0000313" key="6">
    <source>
        <dbReference type="Proteomes" id="UP001201980"/>
    </source>
</evidence>
<comment type="similarity">
    <text evidence="4">Belongs to the WD repeat PROPPIN family.</text>
</comment>
<name>A0AAD5RJR4_9PEZI</name>
<dbReference type="InterPro" id="IPR036322">
    <property type="entry name" value="WD40_repeat_dom_sf"/>
</dbReference>
<accession>A0AAD5RJR4</accession>
<protein>
    <submittedName>
        <fullName evidence="5">Uncharacterized protein</fullName>
    </submittedName>
</protein>